<feature type="transmembrane region" description="Helical" evidence="1">
    <location>
        <begin position="6"/>
        <end position="25"/>
    </location>
</feature>
<dbReference type="Gene3D" id="3.40.190.10">
    <property type="entry name" value="Periplasmic binding protein-like II"/>
    <property type="match status" value="1"/>
</dbReference>
<dbReference type="RefSeq" id="WP_317121188.1">
    <property type="nucleotide sequence ID" value="NZ_JAWJBA010000001.1"/>
</dbReference>
<evidence type="ECO:0000256" key="1">
    <source>
        <dbReference type="SAM" id="Phobius"/>
    </source>
</evidence>
<accession>A0ABU3X7W8</accession>
<protein>
    <recommendedName>
        <fullName evidence="4">Extracellular solute-binding protein</fullName>
    </recommendedName>
</protein>
<gene>
    <name evidence="2" type="ORF">RYX56_06195</name>
</gene>
<keyword evidence="1" id="KW-0812">Transmembrane</keyword>
<sequence length="87" mass="9778">MKKSAIHGLTVIFGMAIVVSFFSPFSSDHEDKDDTSNGTDQIELTFLLNYGTPSENPAYEELISNFEEAHPNMIDMQPIQYGEYAKL</sequence>
<organism evidence="2 3">
    <name type="scientific">Alkalihalophilus lindianensis</name>
    <dbReference type="NCBI Taxonomy" id="1630542"/>
    <lineage>
        <taxon>Bacteria</taxon>
        <taxon>Bacillati</taxon>
        <taxon>Bacillota</taxon>
        <taxon>Bacilli</taxon>
        <taxon>Bacillales</taxon>
        <taxon>Bacillaceae</taxon>
        <taxon>Alkalihalophilus</taxon>
    </lineage>
</organism>
<dbReference type="Proteomes" id="UP001287282">
    <property type="component" value="Unassembled WGS sequence"/>
</dbReference>
<keyword evidence="1" id="KW-1133">Transmembrane helix</keyword>
<name>A0ABU3X7W8_9BACI</name>
<dbReference type="EMBL" id="JAWJBA010000001">
    <property type="protein sequence ID" value="MDV2683964.1"/>
    <property type="molecule type" value="Genomic_DNA"/>
</dbReference>
<proteinExistence type="predicted"/>
<keyword evidence="3" id="KW-1185">Reference proteome</keyword>
<evidence type="ECO:0000313" key="3">
    <source>
        <dbReference type="Proteomes" id="UP001287282"/>
    </source>
</evidence>
<keyword evidence="1" id="KW-0472">Membrane</keyword>
<evidence type="ECO:0008006" key="4">
    <source>
        <dbReference type="Google" id="ProtNLM"/>
    </source>
</evidence>
<evidence type="ECO:0000313" key="2">
    <source>
        <dbReference type="EMBL" id="MDV2683964.1"/>
    </source>
</evidence>
<reference evidence="2 3" key="1">
    <citation type="submission" date="2023-10" db="EMBL/GenBank/DDBJ databases">
        <title>Screening of Alkalihalobacillus lindianensis BZ-TG-R113 and Its Alleviation of Salt Stress on Rapeseed Growth.</title>
        <authorList>
            <person name="Zhao B."/>
            <person name="Guo T."/>
        </authorList>
    </citation>
    <scope>NUCLEOTIDE SEQUENCE [LARGE SCALE GENOMIC DNA]</scope>
    <source>
        <strain evidence="2 3">BZ-TG-R113</strain>
    </source>
</reference>
<comment type="caution">
    <text evidence="2">The sequence shown here is derived from an EMBL/GenBank/DDBJ whole genome shotgun (WGS) entry which is preliminary data.</text>
</comment>